<organism evidence="1 2">
    <name type="scientific">Gottfriedia endophytica</name>
    <dbReference type="NCBI Taxonomy" id="2820819"/>
    <lineage>
        <taxon>Bacteria</taxon>
        <taxon>Bacillati</taxon>
        <taxon>Bacillota</taxon>
        <taxon>Bacilli</taxon>
        <taxon>Bacillales</taxon>
        <taxon>Bacillaceae</taxon>
        <taxon>Gottfriedia</taxon>
    </lineage>
</organism>
<proteinExistence type="predicted"/>
<name>A0A940NTS8_9BACI</name>
<dbReference type="EMBL" id="JAGIYQ010000003">
    <property type="protein sequence ID" value="MBP0724723.1"/>
    <property type="molecule type" value="Genomic_DNA"/>
</dbReference>
<dbReference type="InterPro" id="IPR025552">
    <property type="entry name" value="YkyB"/>
</dbReference>
<dbReference type="Pfam" id="PF14177">
    <property type="entry name" value="YkyB"/>
    <property type="match status" value="1"/>
</dbReference>
<reference evidence="1" key="1">
    <citation type="submission" date="2021-04" db="EMBL/GenBank/DDBJ databases">
        <title>Genome seq and assembly of Bacillus sp.</title>
        <authorList>
            <person name="Chhetri G."/>
        </authorList>
    </citation>
    <scope>NUCLEOTIDE SEQUENCE</scope>
    <source>
        <strain evidence="1">RG28</strain>
    </source>
</reference>
<evidence type="ECO:0000313" key="2">
    <source>
        <dbReference type="Proteomes" id="UP000682134"/>
    </source>
</evidence>
<gene>
    <name evidence="1" type="ORF">J5Y03_05910</name>
</gene>
<evidence type="ECO:0000313" key="1">
    <source>
        <dbReference type="EMBL" id="MBP0724723.1"/>
    </source>
</evidence>
<protein>
    <recommendedName>
        <fullName evidence="3">YkyB-like protein</fullName>
    </recommendedName>
</protein>
<comment type="caution">
    <text evidence="1">The sequence shown here is derived from an EMBL/GenBank/DDBJ whole genome shotgun (WGS) entry which is preliminary data.</text>
</comment>
<evidence type="ECO:0008006" key="3">
    <source>
        <dbReference type="Google" id="ProtNLM"/>
    </source>
</evidence>
<keyword evidence="2" id="KW-1185">Reference proteome</keyword>
<sequence>MYNRDANQQQINYNTYDIYQAVFIVNRHAKTALEPAELYSLKKQTLSKLIHEGMAKKVGLHFSNNPRVSKQQSDVLVKCEDFFFHIPPTKEDFQQLPHLGFLENSHRNPKVIMSLSYAKKIIYHYLGISEKSFKVQKSTINKKNTNKSLYNSYFNSKSTFTFPSDPIRKK</sequence>
<dbReference type="Proteomes" id="UP000682134">
    <property type="component" value="Unassembled WGS sequence"/>
</dbReference>
<dbReference type="RefSeq" id="WP_209403533.1">
    <property type="nucleotide sequence ID" value="NZ_JAGIYQ010000003.1"/>
</dbReference>
<accession>A0A940NTS8</accession>
<dbReference type="AlphaFoldDB" id="A0A940NTS8"/>